<proteinExistence type="predicted"/>
<dbReference type="SUPFAM" id="SSF57716">
    <property type="entry name" value="Glucocorticoid receptor-like (DNA-binding domain)"/>
    <property type="match status" value="1"/>
</dbReference>
<gene>
    <name evidence="6" type="ORF">C0630_14270</name>
</gene>
<dbReference type="EMBL" id="PKUN01000023">
    <property type="protein sequence ID" value="PLX60612.1"/>
    <property type="molecule type" value="Genomic_DNA"/>
</dbReference>
<keyword evidence="3" id="KW-0862">Zinc</keyword>
<dbReference type="STRING" id="1111735.GCA_000428045_02161"/>
<dbReference type="PANTHER" id="PTHR33823">
    <property type="entry name" value="RNA POLYMERASE-BINDING TRANSCRIPTION FACTOR DKSA-RELATED"/>
    <property type="match status" value="1"/>
</dbReference>
<sequence>MDATDVERFRRQLLARQAELLAVADTAATAADTVELDQTRVGRLSRMDALQQQAMSQENQRRRALELKRIVQALSRIKDHEYGYCVECADEIAENRLEIDPATPLCIRCASEREKVRD</sequence>
<evidence type="ECO:0000313" key="6">
    <source>
        <dbReference type="EMBL" id="PLX60612.1"/>
    </source>
</evidence>
<name>A0A2N6CTX0_9GAMM</name>
<dbReference type="Proteomes" id="UP000235015">
    <property type="component" value="Unassembled WGS sequence"/>
</dbReference>
<dbReference type="AlphaFoldDB" id="A0A2N6CTX0"/>
<evidence type="ECO:0000256" key="2">
    <source>
        <dbReference type="ARBA" id="ARBA00022771"/>
    </source>
</evidence>
<dbReference type="PANTHER" id="PTHR33823:SF4">
    <property type="entry name" value="GENERAL STRESS PROTEIN 16O"/>
    <property type="match status" value="1"/>
</dbReference>
<dbReference type="InterPro" id="IPR000962">
    <property type="entry name" value="Znf_DskA_TraR"/>
</dbReference>
<dbReference type="RefSeq" id="WP_051301812.1">
    <property type="nucleotide sequence ID" value="NZ_CAXXYC010000004.1"/>
</dbReference>
<feature type="zinc finger region" description="dksA C4-type" evidence="4">
    <location>
        <begin position="85"/>
        <end position="109"/>
    </location>
</feature>
<evidence type="ECO:0000256" key="4">
    <source>
        <dbReference type="PROSITE-ProRule" id="PRU00510"/>
    </source>
</evidence>
<protein>
    <submittedName>
        <fullName evidence="6">RNA polymerase-binding transcription factor DksA</fullName>
    </submittedName>
</protein>
<keyword evidence="2" id="KW-0863">Zinc-finger</keyword>
<comment type="caution">
    <text evidence="6">The sequence shown here is derived from an EMBL/GenBank/DDBJ whole genome shotgun (WGS) entry which is preliminary data.</text>
</comment>
<dbReference type="Gene3D" id="1.20.120.910">
    <property type="entry name" value="DksA, coiled-coil domain"/>
    <property type="match status" value="1"/>
</dbReference>
<evidence type="ECO:0000259" key="5">
    <source>
        <dbReference type="Pfam" id="PF01258"/>
    </source>
</evidence>
<dbReference type="Pfam" id="PF01258">
    <property type="entry name" value="zf-dskA_traR"/>
    <property type="match status" value="1"/>
</dbReference>
<evidence type="ECO:0000256" key="1">
    <source>
        <dbReference type="ARBA" id="ARBA00022723"/>
    </source>
</evidence>
<dbReference type="PROSITE" id="PS51128">
    <property type="entry name" value="ZF_DKSA_2"/>
    <property type="match status" value="1"/>
</dbReference>
<feature type="domain" description="Zinc finger DksA/TraR C4-type" evidence="5">
    <location>
        <begin position="81"/>
        <end position="115"/>
    </location>
</feature>
<dbReference type="GO" id="GO:0008270">
    <property type="term" value="F:zinc ion binding"/>
    <property type="evidence" value="ECO:0007669"/>
    <property type="project" value="UniProtKB-KW"/>
</dbReference>
<reference evidence="6 7" key="1">
    <citation type="submission" date="2017-11" db="EMBL/GenBank/DDBJ databases">
        <title>Genome-resolved metagenomics identifies genetic mobility, metabolic interactions, and unexpected diversity in perchlorate-reducing communities.</title>
        <authorList>
            <person name="Barnum T.P."/>
            <person name="Figueroa I.A."/>
            <person name="Carlstrom C.I."/>
            <person name="Lucas L.N."/>
            <person name="Engelbrektson A.L."/>
            <person name="Coates J.D."/>
        </authorList>
    </citation>
    <scope>NUCLEOTIDE SEQUENCE [LARGE SCALE GENOMIC DNA]</scope>
    <source>
        <strain evidence="6">BM301</strain>
    </source>
</reference>
<evidence type="ECO:0000313" key="7">
    <source>
        <dbReference type="Proteomes" id="UP000235015"/>
    </source>
</evidence>
<organism evidence="6 7">
    <name type="scientific">Sedimenticola selenatireducens</name>
    <dbReference type="NCBI Taxonomy" id="191960"/>
    <lineage>
        <taxon>Bacteria</taxon>
        <taxon>Pseudomonadati</taxon>
        <taxon>Pseudomonadota</taxon>
        <taxon>Gammaproteobacteria</taxon>
        <taxon>Chromatiales</taxon>
        <taxon>Sedimenticolaceae</taxon>
        <taxon>Sedimenticola</taxon>
    </lineage>
</organism>
<accession>A0A2N6CTX0</accession>
<keyword evidence="1" id="KW-0479">Metal-binding</keyword>
<evidence type="ECO:0000256" key="3">
    <source>
        <dbReference type="ARBA" id="ARBA00022833"/>
    </source>
</evidence>